<feature type="domain" description="ABC transmembrane type-1" evidence="8">
    <location>
        <begin position="70"/>
        <end position="260"/>
    </location>
</feature>
<dbReference type="RefSeq" id="WP_154531496.1">
    <property type="nucleotide sequence ID" value="NZ_JAQXTV010000061.1"/>
</dbReference>
<sequence>MQRKKSIPIYVILIALTVLFLAPIVMVLYNSFKGKAYISTQIFALPNKTSFVGLDNFRNGIEKAGFVGAFLRSLFITVASTGLIILCTSMTAWYITRVKTKFSNGLYYLFVFSMIVPFQMVMFTMSKMANMLHLDNIIGIIVIYLGFGAGLSVFMFAGFVKSVPIEIEEAAMIDGCSPLKVFFTIVFPLLKPIYVTVTILNVMWIWNDYLLPYLVIGSDYATIPIALQYLRGGYGAVDMGAMMALLVLAIIPIVVFYLTCQKHIIKGVAAGAVKG</sequence>
<dbReference type="Proteomes" id="UP000460287">
    <property type="component" value="Unassembled WGS sequence"/>
</dbReference>
<comment type="similarity">
    <text evidence="7">Belongs to the binding-protein-dependent transport system permease family.</text>
</comment>
<keyword evidence="4 7" id="KW-0812">Transmembrane</keyword>
<evidence type="ECO:0000256" key="7">
    <source>
        <dbReference type="RuleBase" id="RU363032"/>
    </source>
</evidence>
<feature type="transmembrane region" description="Helical" evidence="7">
    <location>
        <begin position="137"/>
        <end position="160"/>
    </location>
</feature>
<evidence type="ECO:0000259" key="8">
    <source>
        <dbReference type="PROSITE" id="PS50928"/>
    </source>
</evidence>
<dbReference type="AlphaFoldDB" id="A0A7X2MYV5"/>
<dbReference type="Gene3D" id="1.10.3720.10">
    <property type="entry name" value="MetI-like"/>
    <property type="match status" value="1"/>
</dbReference>
<feature type="transmembrane region" description="Helical" evidence="7">
    <location>
        <begin position="7"/>
        <end position="29"/>
    </location>
</feature>
<dbReference type="InterPro" id="IPR000515">
    <property type="entry name" value="MetI-like"/>
</dbReference>
<evidence type="ECO:0000256" key="3">
    <source>
        <dbReference type="ARBA" id="ARBA00022475"/>
    </source>
</evidence>
<dbReference type="GO" id="GO:0055085">
    <property type="term" value="P:transmembrane transport"/>
    <property type="evidence" value="ECO:0007669"/>
    <property type="project" value="InterPro"/>
</dbReference>
<feature type="transmembrane region" description="Helical" evidence="7">
    <location>
        <begin position="239"/>
        <end position="258"/>
    </location>
</feature>
<keyword evidence="5 7" id="KW-1133">Transmembrane helix</keyword>
<name>A0A7X2MYV5_9CLOT</name>
<proteinExistence type="inferred from homology"/>
<evidence type="ECO:0000256" key="2">
    <source>
        <dbReference type="ARBA" id="ARBA00022448"/>
    </source>
</evidence>
<evidence type="ECO:0000313" key="9">
    <source>
        <dbReference type="EMBL" id="MSR91602.1"/>
    </source>
</evidence>
<dbReference type="CDD" id="cd06261">
    <property type="entry name" value="TM_PBP2"/>
    <property type="match status" value="1"/>
</dbReference>
<dbReference type="PANTHER" id="PTHR43744:SF12">
    <property type="entry name" value="ABC TRANSPORTER PERMEASE PROTEIN MG189-RELATED"/>
    <property type="match status" value="1"/>
</dbReference>
<evidence type="ECO:0000256" key="1">
    <source>
        <dbReference type="ARBA" id="ARBA00004651"/>
    </source>
</evidence>
<organism evidence="9 10">
    <name type="scientific">Inconstantimicrobium porci</name>
    <dbReference type="NCBI Taxonomy" id="2652291"/>
    <lineage>
        <taxon>Bacteria</taxon>
        <taxon>Bacillati</taxon>
        <taxon>Bacillota</taxon>
        <taxon>Clostridia</taxon>
        <taxon>Eubacteriales</taxon>
        <taxon>Clostridiaceae</taxon>
        <taxon>Inconstantimicrobium</taxon>
    </lineage>
</organism>
<feature type="transmembrane region" description="Helical" evidence="7">
    <location>
        <begin position="74"/>
        <end position="94"/>
    </location>
</feature>
<evidence type="ECO:0000256" key="5">
    <source>
        <dbReference type="ARBA" id="ARBA00022989"/>
    </source>
</evidence>
<accession>A0A7X2MYV5</accession>
<keyword evidence="2 7" id="KW-0813">Transport</keyword>
<dbReference type="PROSITE" id="PS50928">
    <property type="entry name" value="ABC_TM1"/>
    <property type="match status" value="1"/>
</dbReference>
<dbReference type="EMBL" id="VULX01000012">
    <property type="protein sequence ID" value="MSR91602.1"/>
    <property type="molecule type" value="Genomic_DNA"/>
</dbReference>
<keyword evidence="6 7" id="KW-0472">Membrane</keyword>
<feature type="transmembrane region" description="Helical" evidence="7">
    <location>
        <begin position="106"/>
        <end position="125"/>
    </location>
</feature>
<comment type="caution">
    <text evidence="9">The sequence shown here is derived from an EMBL/GenBank/DDBJ whole genome shotgun (WGS) entry which is preliminary data.</text>
</comment>
<evidence type="ECO:0000256" key="6">
    <source>
        <dbReference type="ARBA" id="ARBA00023136"/>
    </source>
</evidence>
<gene>
    <name evidence="9" type="ORF">FYJ33_09325</name>
</gene>
<comment type="subcellular location">
    <subcellularLocation>
        <location evidence="1 7">Cell membrane</location>
        <topology evidence="1 7">Multi-pass membrane protein</topology>
    </subcellularLocation>
</comment>
<dbReference type="GO" id="GO:0005886">
    <property type="term" value="C:plasma membrane"/>
    <property type="evidence" value="ECO:0007669"/>
    <property type="project" value="UniProtKB-SubCell"/>
</dbReference>
<dbReference type="Pfam" id="PF00528">
    <property type="entry name" value="BPD_transp_1"/>
    <property type="match status" value="1"/>
</dbReference>
<evidence type="ECO:0000313" key="10">
    <source>
        <dbReference type="Proteomes" id="UP000460287"/>
    </source>
</evidence>
<protein>
    <submittedName>
        <fullName evidence="9">Carbohydrate ABC transporter permease</fullName>
    </submittedName>
</protein>
<reference evidence="9 10" key="1">
    <citation type="submission" date="2019-08" db="EMBL/GenBank/DDBJ databases">
        <title>In-depth cultivation of the pig gut microbiome towards novel bacterial diversity and tailored functional studies.</title>
        <authorList>
            <person name="Wylensek D."/>
            <person name="Hitch T.C.A."/>
            <person name="Clavel T."/>
        </authorList>
    </citation>
    <scope>NUCLEOTIDE SEQUENCE [LARGE SCALE GENOMIC DNA]</scope>
    <source>
        <strain evidence="9 10">WCA-383-APC-5B</strain>
    </source>
</reference>
<keyword evidence="3" id="KW-1003">Cell membrane</keyword>
<feature type="transmembrane region" description="Helical" evidence="7">
    <location>
        <begin position="181"/>
        <end position="206"/>
    </location>
</feature>
<keyword evidence="10" id="KW-1185">Reference proteome</keyword>
<dbReference type="InterPro" id="IPR035906">
    <property type="entry name" value="MetI-like_sf"/>
</dbReference>
<dbReference type="SUPFAM" id="SSF161098">
    <property type="entry name" value="MetI-like"/>
    <property type="match status" value="1"/>
</dbReference>
<evidence type="ECO:0000256" key="4">
    <source>
        <dbReference type="ARBA" id="ARBA00022692"/>
    </source>
</evidence>
<dbReference type="PANTHER" id="PTHR43744">
    <property type="entry name" value="ABC TRANSPORTER PERMEASE PROTEIN MG189-RELATED-RELATED"/>
    <property type="match status" value="1"/>
</dbReference>